<dbReference type="SUPFAM" id="SSF52172">
    <property type="entry name" value="CheY-like"/>
    <property type="match status" value="1"/>
</dbReference>
<dbReference type="InterPro" id="IPR011006">
    <property type="entry name" value="CheY-like_superfamily"/>
</dbReference>
<evidence type="ECO:0000256" key="1">
    <source>
        <dbReference type="ARBA" id="ARBA00000085"/>
    </source>
</evidence>
<evidence type="ECO:0000313" key="7">
    <source>
        <dbReference type="EMBL" id="KAK2590688.1"/>
    </source>
</evidence>
<dbReference type="Gene3D" id="3.40.50.2300">
    <property type="match status" value="1"/>
</dbReference>
<evidence type="ECO:0000256" key="3">
    <source>
        <dbReference type="ARBA" id="ARBA00022679"/>
    </source>
</evidence>
<dbReference type="GO" id="GO:0005886">
    <property type="term" value="C:plasma membrane"/>
    <property type="evidence" value="ECO:0007669"/>
    <property type="project" value="TreeGrafter"/>
</dbReference>
<dbReference type="SMART" id="SM00448">
    <property type="entry name" value="REC"/>
    <property type="match status" value="1"/>
</dbReference>
<dbReference type="CDD" id="cd17546">
    <property type="entry name" value="REC_hyHK_CKI1_RcsC-like"/>
    <property type="match status" value="1"/>
</dbReference>
<dbReference type="PANTHER" id="PTHR43047">
    <property type="entry name" value="TWO-COMPONENT HISTIDINE PROTEIN KINASE"/>
    <property type="match status" value="1"/>
</dbReference>
<evidence type="ECO:0000259" key="6">
    <source>
        <dbReference type="PROSITE" id="PS50110"/>
    </source>
</evidence>
<dbReference type="GO" id="GO:0000155">
    <property type="term" value="F:phosphorelay sensor kinase activity"/>
    <property type="evidence" value="ECO:0007669"/>
    <property type="project" value="TreeGrafter"/>
</dbReference>
<comment type="caution">
    <text evidence="7">The sequence shown here is derived from an EMBL/GenBank/DDBJ whole genome shotgun (WGS) entry which is preliminary data.</text>
</comment>
<comment type="catalytic activity">
    <reaction evidence="1">
        <text>ATP + protein L-histidine = ADP + protein N-phospho-L-histidine.</text>
        <dbReference type="EC" id="2.7.13.3"/>
    </reaction>
</comment>
<feature type="modified residue" description="4-aspartylphosphate" evidence="5">
    <location>
        <position position="117"/>
    </location>
</feature>
<sequence length="195" mass="21638">MLLTYERWMALLRLLLSPRPPGPNRADSSHTIELSVKEATTHKLSRRILAIQPDICEFRPKSPIVKAVPESRPEVTTTLMSSDDPTALEPERAVSNDKEAVEAYTQSPSQFAGILMDISMPVMYGLEATRQIRAFEHKKQLARVTILTLTGLASDTTQQEALESGVDVFLTKPVRLKTLSEVLKSMNIVPLAELG</sequence>
<evidence type="ECO:0000313" key="8">
    <source>
        <dbReference type="Proteomes" id="UP001251528"/>
    </source>
</evidence>
<keyword evidence="8" id="KW-1185">Reference proteome</keyword>
<dbReference type="GO" id="GO:0009927">
    <property type="term" value="F:histidine phosphotransfer kinase activity"/>
    <property type="evidence" value="ECO:0007669"/>
    <property type="project" value="TreeGrafter"/>
</dbReference>
<accession>A0AAJ0CF35</accession>
<organism evidence="7 8">
    <name type="scientific">Conoideocrella luteorostrata</name>
    <dbReference type="NCBI Taxonomy" id="1105319"/>
    <lineage>
        <taxon>Eukaryota</taxon>
        <taxon>Fungi</taxon>
        <taxon>Dikarya</taxon>
        <taxon>Ascomycota</taxon>
        <taxon>Pezizomycotina</taxon>
        <taxon>Sordariomycetes</taxon>
        <taxon>Hypocreomycetidae</taxon>
        <taxon>Hypocreales</taxon>
        <taxon>Clavicipitaceae</taxon>
        <taxon>Conoideocrella</taxon>
    </lineage>
</organism>
<feature type="domain" description="Response regulatory" evidence="6">
    <location>
        <begin position="61"/>
        <end position="187"/>
    </location>
</feature>
<dbReference type="Proteomes" id="UP001251528">
    <property type="component" value="Unassembled WGS sequence"/>
</dbReference>
<dbReference type="AlphaFoldDB" id="A0AAJ0CF35"/>
<dbReference type="EMBL" id="JASWJB010000408">
    <property type="protein sequence ID" value="KAK2590688.1"/>
    <property type="molecule type" value="Genomic_DNA"/>
</dbReference>
<dbReference type="EC" id="2.7.13.3" evidence="2"/>
<protein>
    <recommendedName>
        <fullName evidence="2">histidine kinase</fullName>
        <ecNumber evidence="2">2.7.13.3</ecNumber>
    </recommendedName>
</protein>
<reference evidence="7" key="1">
    <citation type="submission" date="2023-06" db="EMBL/GenBank/DDBJ databases">
        <title>Conoideocrella luteorostrata (Hypocreales: Clavicipitaceae), a potential biocontrol fungus for elongate hemlock scale in United States Christmas tree production areas.</title>
        <authorList>
            <person name="Barrett H."/>
            <person name="Lovett B."/>
            <person name="Macias A.M."/>
            <person name="Stajich J.E."/>
            <person name="Kasson M.T."/>
        </authorList>
    </citation>
    <scope>NUCLEOTIDE SEQUENCE</scope>
    <source>
        <strain evidence="7">ARSEF 14590</strain>
    </source>
</reference>
<gene>
    <name evidence="7" type="ORF">QQS21_011628</name>
</gene>
<evidence type="ECO:0000256" key="2">
    <source>
        <dbReference type="ARBA" id="ARBA00012438"/>
    </source>
</evidence>
<dbReference type="PANTHER" id="PTHR43047:SF72">
    <property type="entry name" value="OSMOSENSING HISTIDINE PROTEIN KINASE SLN1"/>
    <property type="match status" value="1"/>
</dbReference>
<keyword evidence="5" id="KW-0597">Phosphoprotein</keyword>
<dbReference type="InterPro" id="IPR001789">
    <property type="entry name" value="Sig_transdc_resp-reg_receiver"/>
</dbReference>
<dbReference type="Pfam" id="PF00072">
    <property type="entry name" value="Response_reg"/>
    <property type="match status" value="1"/>
</dbReference>
<evidence type="ECO:0000256" key="5">
    <source>
        <dbReference type="PROSITE-ProRule" id="PRU00169"/>
    </source>
</evidence>
<keyword evidence="3" id="KW-0808">Transferase</keyword>
<evidence type="ECO:0000256" key="4">
    <source>
        <dbReference type="ARBA" id="ARBA00022777"/>
    </source>
</evidence>
<keyword evidence="4" id="KW-0418">Kinase</keyword>
<proteinExistence type="predicted"/>
<dbReference type="PROSITE" id="PS50110">
    <property type="entry name" value="RESPONSE_REGULATORY"/>
    <property type="match status" value="1"/>
</dbReference>
<name>A0AAJ0CF35_9HYPO</name>